<gene>
    <name evidence="1" type="ORF">NCTC12858_01010</name>
</gene>
<dbReference type="KEGG" id="pcre:NCTC12858_01010"/>
<dbReference type="Proteomes" id="UP000249300">
    <property type="component" value="Chromosome 1"/>
</dbReference>
<accession>A0A2X4PLC8</accession>
<evidence type="ECO:0000313" key="1">
    <source>
        <dbReference type="EMBL" id="SQH73165.1"/>
    </source>
</evidence>
<name>A0A2X4PLC8_9PORP</name>
<organism evidence="1 2">
    <name type="scientific">Porphyromonas crevioricanis</name>
    <dbReference type="NCBI Taxonomy" id="393921"/>
    <lineage>
        <taxon>Bacteria</taxon>
        <taxon>Pseudomonadati</taxon>
        <taxon>Bacteroidota</taxon>
        <taxon>Bacteroidia</taxon>
        <taxon>Bacteroidales</taxon>
        <taxon>Porphyromonadaceae</taxon>
        <taxon>Porphyromonas</taxon>
    </lineage>
</organism>
<proteinExistence type="predicted"/>
<reference evidence="1 2" key="1">
    <citation type="submission" date="2018-06" db="EMBL/GenBank/DDBJ databases">
        <authorList>
            <consortium name="Pathogen Informatics"/>
            <person name="Doyle S."/>
        </authorList>
    </citation>
    <scope>NUCLEOTIDE SEQUENCE [LARGE SCALE GENOMIC DNA]</scope>
    <source>
        <strain evidence="1 2">NCTC12858</strain>
    </source>
</reference>
<evidence type="ECO:0000313" key="2">
    <source>
        <dbReference type="Proteomes" id="UP000249300"/>
    </source>
</evidence>
<dbReference type="AlphaFoldDB" id="A0A2X4PLC8"/>
<dbReference type="EMBL" id="LS483447">
    <property type="protein sequence ID" value="SQH73165.1"/>
    <property type="molecule type" value="Genomic_DNA"/>
</dbReference>
<protein>
    <submittedName>
        <fullName evidence="1">Uncharacterized protein</fullName>
    </submittedName>
</protein>
<sequence length="74" mass="8477">MPATMEQDFKSKLPRVQPCKGSKVSICHKHDRNSHLRKEMHLSSYTVQCHGVAFITTILNFLASVRVWSQDSSF</sequence>
<keyword evidence="2" id="KW-1185">Reference proteome</keyword>